<dbReference type="PANTHER" id="PTHR33376:SF7">
    <property type="entry name" value="C4-DICARBOXYLATE-BINDING PROTEIN DCTB"/>
    <property type="match status" value="1"/>
</dbReference>
<dbReference type="NCBIfam" id="NF037995">
    <property type="entry name" value="TRAP_S1"/>
    <property type="match status" value="1"/>
</dbReference>
<reference evidence="6" key="1">
    <citation type="submission" date="2018-03" db="EMBL/GenBank/DDBJ databases">
        <authorList>
            <person name="Navarro De La Torre S."/>
        </authorList>
    </citation>
    <scope>NUCLEOTIDE SEQUENCE [LARGE SCALE GENOMIC DNA]</scope>
    <source>
        <strain evidence="6">EAod3</strain>
    </source>
</reference>
<dbReference type="GO" id="GO:0055085">
    <property type="term" value="P:transmembrane transport"/>
    <property type="evidence" value="ECO:0007669"/>
    <property type="project" value="InterPro"/>
</dbReference>
<dbReference type="RefSeq" id="WP_108841091.1">
    <property type="nucleotide sequence ID" value="NZ_ONZI01000001.1"/>
</dbReference>
<feature type="signal peptide" evidence="4">
    <location>
        <begin position="1"/>
        <end position="23"/>
    </location>
</feature>
<evidence type="ECO:0000256" key="3">
    <source>
        <dbReference type="ARBA" id="ARBA00022729"/>
    </source>
</evidence>
<gene>
    <name evidence="5" type="primary">yiaO_2</name>
    <name evidence="5" type="ORF">KSP9073_00191</name>
</gene>
<accession>A0A2R8CH30</accession>
<dbReference type="PIRSF" id="PIRSF006470">
    <property type="entry name" value="DctB"/>
    <property type="match status" value="1"/>
</dbReference>
<comment type="similarity">
    <text evidence="1">Belongs to the bacterial solute-binding protein 7 family.</text>
</comment>
<dbReference type="Gene3D" id="3.40.190.170">
    <property type="entry name" value="Bacterial extracellular solute-binding protein, family 7"/>
    <property type="match status" value="1"/>
</dbReference>
<evidence type="ECO:0000256" key="4">
    <source>
        <dbReference type="SAM" id="SignalP"/>
    </source>
</evidence>
<dbReference type="OrthoDB" id="9771186at2"/>
<dbReference type="NCBIfam" id="TIGR00787">
    <property type="entry name" value="dctP"/>
    <property type="match status" value="1"/>
</dbReference>
<organism evidence="5 6">
    <name type="scientific">Kushneria phyllosphaerae</name>
    <dbReference type="NCBI Taxonomy" id="2100822"/>
    <lineage>
        <taxon>Bacteria</taxon>
        <taxon>Pseudomonadati</taxon>
        <taxon>Pseudomonadota</taxon>
        <taxon>Gammaproteobacteria</taxon>
        <taxon>Oceanospirillales</taxon>
        <taxon>Halomonadaceae</taxon>
        <taxon>Kushneria</taxon>
    </lineage>
</organism>
<name>A0A2R8CH30_9GAMM</name>
<dbReference type="InterPro" id="IPR004682">
    <property type="entry name" value="TRAP_DctP"/>
</dbReference>
<dbReference type="EMBL" id="ONZI01000001">
    <property type="protein sequence ID" value="SPJ32191.1"/>
    <property type="molecule type" value="Genomic_DNA"/>
</dbReference>
<dbReference type="PANTHER" id="PTHR33376">
    <property type="match status" value="1"/>
</dbReference>
<evidence type="ECO:0000256" key="2">
    <source>
        <dbReference type="ARBA" id="ARBA00022448"/>
    </source>
</evidence>
<dbReference type="AlphaFoldDB" id="A0A2R8CH30"/>
<dbReference type="GO" id="GO:0030288">
    <property type="term" value="C:outer membrane-bounded periplasmic space"/>
    <property type="evidence" value="ECO:0007669"/>
    <property type="project" value="InterPro"/>
</dbReference>
<dbReference type="InterPro" id="IPR018389">
    <property type="entry name" value="DctP_fam"/>
</dbReference>
<proteinExistence type="inferred from homology"/>
<feature type="chain" id="PRO_5015340257" evidence="4">
    <location>
        <begin position="24"/>
        <end position="339"/>
    </location>
</feature>
<dbReference type="Pfam" id="PF03480">
    <property type="entry name" value="DctP"/>
    <property type="match status" value="1"/>
</dbReference>
<evidence type="ECO:0000256" key="1">
    <source>
        <dbReference type="ARBA" id="ARBA00009023"/>
    </source>
</evidence>
<keyword evidence="6" id="KW-1185">Reference proteome</keyword>
<evidence type="ECO:0000313" key="6">
    <source>
        <dbReference type="Proteomes" id="UP000244934"/>
    </source>
</evidence>
<keyword evidence="2" id="KW-0813">Transport</keyword>
<dbReference type="Proteomes" id="UP000244934">
    <property type="component" value="Unassembled WGS sequence"/>
</dbReference>
<protein>
    <submittedName>
        <fullName evidence="5">2,3-diketo-L-gulonate-binding periplasmic protein YiaO</fullName>
    </submittedName>
</protein>
<sequence length="339" mass="36840">MVNSIWKMAVVGGLMGASLVAQAQTIRFAHVDPDSWQNSKKGAAAAMFKAAVESRSDDLKVELYPAGALGGEDETVQQAMDGMTQVVMISGAMSKVCPAAGVLDIPFMFNTASQAWQVLDGDFGNALAQHCLDQTGLRTLGYGETGFRNFTNNDHPIHSPADMEGLKFRVQDIPLYVELVKSLGGEPAPIPWSETPTALSTGVVDGQENPVSTIYNNNLHELQKYMTLDRHVYATDFLLINEQFFQSLSPEDQAIVEEAGKLAGNMGRSIQEFTAANGLLAVQKAGMEVYTPTPEELEQFRDKAQPPVVKLLRNDLGDEGNWIDKLQQAVDSTTQKDAS</sequence>
<keyword evidence="3 4" id="KW-0732">Signal</keyword>
<dbReference type="InterPro" id="IPR038404">
    <property type="entry name" value="TRAP_DctP_sf"/>
</dbReference>
<evidence type="ECO:0000313" key="5">
    <source>
        <dbReference type="EMBL" id="SPJ32191.1"/>
    </source>
</evidence>